<comment type="caution">
    <text evidence="4">The sequence shown here is derived from an EMBL/GenBank/DDBJ whole genome shotgun (WGS) entry which is preliminary data.</text>
</comment>
<feature type="region of interest" description="Disordered" evidence="1">
    <location>
        <begin position="577"/>
        <end position="637"/>
    </location>
</feature>
<evidence type="ECO:0000256" key="2">
    <source>
        <dbReference type="SAM" id="Phobius"/>
    </source>
</evidence>
<feature type="domain" description="SSD" evidence="3">
    <location>
        <begin position="66"/>
        <end position="197"/>
    </location>
</feature>
<dbReference type="SUPFAM" id="SSF82866">
    <property type="entry name" value="Multidrug efflux transporter AcrB transmembrane domain"/>
    <property type="match status" value="1"/>
</dbReference>
<feature type="region of interest" description="Disordered" evidence="1">
    <location>
        <begin position="388"/>
        <end position="411"/>
    </location>
</feature>
<feature type="region of interest" description="Disordered" evidence="1">
    <location>
        <begin position="423"/>
        <end position="456"/>
    </location>
</feature>
<dbReference type="PANTHER" id="PTHR46687:SF1">
    <property type="entry name" value="PROTEIN DISPATCHED HOMOLOG 3"/>
    <property type="match status" value="1"/>
</dbReference>
<proteinExistence type="predicted"/>
<protein>
    <recommendedName>
        <fullName evidence="3">SSD domain-containing protein</fullName>
    </recommendedName>
</protein>
<evidence type="ECO:0000256" key="1">
    <source>
        <dbReference type="SAM" id="MobiDB-lite"/>
    </source>
</evidence>
<dbReference type="InterPro" id="IPR042480">
    <property type="entry name" value="DISP3"/>
</dbReference>
<feature type="transmembrane region" description="Helical" evidence="2">
    <location>
        <begin position="99"/>
        <end position="122"/>
    </location>
</feature>
<feature type="transmembrane region" description="Helical" evidence="2">
    <location>
        <begin position="67"/>
        <end position="87"/>
    </location>
</feature>
<evidence type="ECO:0000259" key="3">
    <source>
        <dbReference type="PROSITE" id="PS50156"/>
    </source>
</evidence>
<organism evidence="4 5">
    <name type="scientific">Cymbomonas tetramitiformis</name>
    <dbReference type="NCBI Taxonomy" id="36881"/>
    <lineage>
        <taxon>Eukaryota</taxon>
        <taxon>Viridiplantae</taxon>
        <taxon>Chlorophyta</taxon>
        <taxon>Pyramimonadophyceae</taxon>
        <taxon>Pyramimonadales</taxon>
        <taxon>Pyramimonadaceae</taxon>
        <taxon>Cymbomonas</taxon>
    </lineage>
</organism>
<keyword evidence="5" id="KW-1185">Reference proteome</keyword>
<dbReference type="EMBL" id="LGRX02009354">
    <property type="protein sequence ID" value="KAK3271810.1"/>
    <property type="molecule type" value="Genomic_DNA"/>
</dbReference>
<feature type="transmembrane region" description="Helical" evidence="2">
    <location>
        <begin position="40"/>
        <end position="60"/>
    </location>
</feature>
<reference evidence="4 5" key="1">
    <citation type="journal article" date="2015" name="Genome Biol. Evol.">
        <title>Comparative Genomics of a Bacterivorous Green Alga Reveals Evolutionary Causalities and Consequences of Phago-Mixotrophic Mode of Nutrition.</title>
        <authorList>
            <person name="Burns J.A."/>
            <person name="Paasch A."/>
            <person name="Narechania A."/>
            <person name="Kim E."/>
        </authorList>
    </citation>
    <scope>NUCLEOTIDE SEQUENCE [LARGE SCALE GENOMIC DNA]</scope>
    <source>
        <strain evidence="4 5">PLY_AMNH</strain>
    </source>
</reference>
<dbReference type="Pfam" id="PF00756">
    <property type="entry name" value="Esterase"/>
    <property type="match status" value="1"/>
</dbReference>
<dbReference type="Gene3D" id="3.40.50.1820">
    <property type="entry name" value="alpha/beta hydrolase"/>
    <property type="match status" value="1"/>
</dbReference>
<dbReference type="PROSITE" id="PS50156">
    <property type="entry name" value="SSD"/>
    <property type="match status" value="1"/>
</dbReference>
<feature type="transmembrane region" description="Helical" evidence="2">
    <location>
        <begin position="172"/>
        <end position="191"/>
    </location>
</feature>
<dbReference type="PANTHER" id="PTHR46687">
    <property type="entry name" value="PROTEIN DISPATCHED HOMOLOG 3"/>
    <property type="match status" value="1"/>
</dbReference>
<keyword evidence="2" id="KW-0472">Membrane</keyword>
<feature type="compositionally biased region" description="Pro residues" evidence="1">
    <location>
        <begin position="426"/>
        <end position="446"/>
    </location>
</feature>
<feature type="transmembrane region" description="Helical" evidence="2">
    <location>
        <begin position="294"/>
        <end position="314"/>
    </location>
</feature>
<dbReference type="InterPro" id="IPR029058">
    <property type="entry name" value="AB_hydrolase_fold"/>
</dbReference>
<dbReference type="InterPro" id="IPR000801">
    <property type="entry name" value="Esterase-like"/>
</dbReference>
<dbReference type="Pfam" id="PF12349">
    <property type="entry name" value="Sterol-sensing"/>
    <property type="match status" value="1"/>
</dbReference>
<dbReference type="InterPro" id="IPR000731">
    <property type="entry name" value="SSD"/>
</dbReference>
<gene>
    <name evidence="4" type="ORF">CYMTET_19866</name>
</gene>
<dbReference type="Proteomes" id="UP001190700">
    <property type="component" value="Unassembled WGS sequence"/>
</dbReference>
<name>A0AAE0G556_9CHLO</name>
<dbReference type="Gene3D" id="1.20.1640.10">
    <property type="entry name" value="Multidrug efflux transporter AcrB transmembrane domain"/>
    <property type="match status" value="1"/>
</dbReference>
<dbReference type="AlphaFoldDB" id="A0AAE0G556"/>
<dbReference type="InterPro" id="IPR013783">
    <property type="entry name" value="Ig-like_fold"/>
</dbReference>
<keyword evidence="2" id="KW-0812">Transmembrane</keyword>
<dbReference type="SUPFAM" id="SSF53474">
    <property type="entry name" value="alpha/beta-Hydrolases"/>
    <property type="match status" value="1"/>
</dbReference>
<keyword evidence="2" id="KW-1133">Transmembrane helix</keyword>
<feature type="transmembrane region" description="Helical" evidence="2">
    <location>
        <begin position="143"/>
        <end position="166"/>
    </location>
</feature>
<sequence length="1234" mass="132169">MTGSDGVGGGPPLCTSEASDDTVHVYFGGEAITEYEVLHVLYGDVALSCISLVLVTLFMLAHTGSWFITFAGMFEILISFPVAYFFYRVVLGIPYAGMLNFASLFIILGIGVDDVFVFFDTYQQLRRDVPVMEQRILATYHKAGKAMFITSFTTAAAFLANLTSIIPALRHFGLFLAILVIANYALAMTWFPCTVAFWDSTLGGGFEPAGNPLRHCWARLKAVCLPRPRGDYNSLAAGEADADEYLAAPVNSLDPVELSSFEMESMLEAPADSHPAWWDSVWCRFSEAVHVARWGIIAGTVALVVVSLAMASLLQPTRDLPKFFPEGSNLQEFLDLSNDQFLTVHRCPNCMEGIDEVTAASVAKPSSFSSNSGLHTLAHAAANAPALPFAAPPRNPSPASPPRLPPALLQAMPPPVPVSPVVDFPPAAPPPPSNPPCPPPPHSPEPPRARLPWPPAAPSDDACVAALEEVLQGASKHLCIMGMSSQSSYCCKYLKGQVKSDARTGGRCMAFAREHVAAQPAYADLARPMLKACDLSYVLDSEPSSVAAKNATVTPDTLGPTTEAPIAYAANPSPTNAFATPFPSSPTSTTTSVPSTDGPAAIPSSTSTSIPTTAAAAMASPTPATPLPKEVTSSPTPVTAMHPATTLTARPTTAPAETPTRAPTSTPLQAPAALAVHAQLPGGTQLVWRCAEPASHQSLPYYHLAARHAEAQPDATWTDFRTVYEGAQCHFWHRGVQPGVVYEYRVRQGLEKASPEAPVSDWSTTVAARGLGHSPPGHFFTLLQSSLHSDELQVSCNVSVLLPPAYNTSRRYPVVYFLGTGETPPGSPQEMVPSGEFVELVRWVLGKLHETHTREAQLIAVVSETATGKDTSNTASQHFGSFLRQELVPWVDSEYATKGKRSARGLSGFGMGAYGSLVNGLEHMELFRAAAAHSAPLDLRTVVDSLQEHLTDAKQNRPSVVPHYEAELQALELAFSSPAAKPLSATEMQSADAVMARWEDRDLKRVVGRLPTVSEDFYLYMDCMPTAPRPAVDTSAGFGQGCSDGVLPALLRADFHQLTPEQMMATSVDEVVGLRNMYIDHWNRTELDTLLQRLLISTAYVARALAAPTMAELFPSKPPSENMVWVTLLWGVRGIDRSHVDRNNPFAYASPAACPCARAPLPPSPAQTAKPCIVARPSDFPPLLATLPDGPASLLFWPLCRMARLPSSSGHSAGWSGFPPLPATLPDGPASLLL</sequence>
<feature type="compositionally biased region" description="Low complexity" evidence="1">
    <location>
        <begin position="580"/>
        <end position="622"/>
    </location>
</feature>
<dbReference type="InterPro" id="IPR053958">
    <property type="entry name" value="HMGCR/SNAP/NPC1-like_SSD"/>
</dbReference>
<feature type="compositionally biased region" description="Pro residues" evidence="1">
    <location>
        <begin position="390"/>
        <end position="405"/>
    </location>
</feature>
<dbReference type="GO" id="GO:0005737">
    <property type="term" value="C:cytoplasm"/>
    <property type="evidence" value="ECO:0007669"/>
    <property type="project" value="TreeGrafter"/>
</dbReference>
<accession>A0AAE0G556</accession>
<evidence type="ECO:0000313" key="5">
    <source>
        <dbReference type="Proteomes" id="UP001190700"/>
    </source>
</evidence>
<evidence type="ECO:0000313" key="4">
    <source>
        <dbReference type="EMBL" id="KAK3271810.1"/>
    </source>
</evidence>
<dbReference type="Gene3D" id="2.60.40.10">
    <property type="entry name" value="Immunoglobulins"/>
    <property type="match status" value="1"/>
</dbReference>